<keyword evidence="1" id="KW-0175">Coiled coil</keyword>
<dbReference type="InterPro" id="IPR008713">
    <property type="entry name" value="Phage_lambda_NinG"/>
</dbReference>
<evidence type="ECO:0000256" key="1">
    <source>
        <dbReference type="SAM" id="Coils"/>
    </source>
</evidence>
<dbReference type="EMBL" id="JAWWMZ010000022">
    <property type="protein sequence ID" value="MDX4957903.1"/>
    <property type="molecule type" value="Genomic_DNA"/>
</dbReference>
<proteinExistence type="predicted"/>
<sequence>MGFHRTRCAHCRARFEPKRYGQVVHEECAAGWAIAEREKEARKEEKRRQAEAKVQRALDRKKREQLKTIPQLTKEAQLAFNAYIRARDQAAGHDCISSGRPLDWSGNAVDAGHYRSTGAAPHLRFNEDNCHAQSKHDNQFLAGNAIDYRIRLIGRIGLERVEALEANNEIRKWTREELIAIRNEYREKAKQLKKESHA</sequence>
<evidence type="ECO:0000313" key="3">
    <source>
        <dbReference type="Proteomes" id="UP001287445"/>
    </source>
</evidence>
<gene>
    <name evidence="2" type="ORF">SGN30_31165</name>
</gene>
<dbReference type="Pfam" id="PF05766">
    <property type="entry name" value="NinG"/>
    <property type="match status" value="1"/>
</dbReference>
<comment type="caution">
    <text evidence="2">The sequence shown here is derived from an EMBL/GenBank/DDBJ whole genome shotgun (WGS) entry which is preliminary data.</text>
</comment>
<accession>A0AAJ2R9W3</accession>
<name>A0AAJ2R9W3_DELAC</name>
<evidence type="ECO:0000313" key="2">
    <source>
        <dbReference type="EMBL" id="MDX4957903.1"/>
    </source>
</evidence>
<reference evidence="2" key="1">
    <citation type="submission" date="2023-11" db="EMBL/GenBank/DDBJ databases">
        <title>Identification and selenium tolerance of Delftia acidovorans R3-25.</title>
        <authorList>
            <person name="Zhang S."/>
            <person name="Liu Y."/>
            <person name="Guo Y."/>
        </authorList>
    </citation>
    <scope>NUCLEOTIDE SEQUENCE</scope>
    <source>
        <strain evidence="2">R3-25</strain>
    </source>
</reference>
<dbReference type="RefSeq" id="WP_319076969.1">
    <property type="nucleotide sequence ID" value="NZ_JAWWMZ010000022.1"/>
</dbReference>
<dbReference type="Proteomes" id="UP001287445">
    <property type="component" value="Unassembled WGS sequence"/>
</dbReference>
<dbReference type="AlphaFoldDB" id="A0AAJ2R9W3"/>
<protein>
    <submittedName>
        <fullName evidence="2">Recombination protein NinG</fullName>
    </submittedName>
</protein>
<feature type="coiled-coil region" evidence="1">
    <location>
        <begin position="33"/>
        <end position="67"/>
    </location>
</feature>
<organism evidence="2 3">
    <name type="scientific">Delftia acidovorans</name>
    <name type="common">Pseudomonas acidovorans</name>
    <name type="synonym">Comamonas acidovorans</name>
    <dbReference type="NCBI Taxonomy" id="80866"/>
    <lineage>
        <taxon>Bacteria</taxon>
        <taxon>Pseudomonadati</taxon>
        <taxon>Pseudomonadota</taxon>
        <taxon>Betaproteobacteria</taxon>
        <taxon>Burkholderiales</taxon>
        <taxon>Comamonadaceae</taxon>
        <taxon>Delftia</taxon>
    </lineage>
</organism>